<feature type="compositionally biased region" description="Basic residues" evidence="6">
    <location>
        <begin position="184"/>
        <end position="197"/>
    </location>
</feature>
<dbReference type="Pfam" id="PF00010">
    <property type="entry name" value="HLH"/>
    <property type="match status" value="1"/>
</dbReference>
<feature type="compositionally biased region" description="Basic and acidic residues" evidence="6">
    <location>
        <begin position="198"/>
        <end position="207"/>
    </location>
</feature>
<evidence type="ECO:0000313" key="9">
    <source>
        <dbReference type="Proteomes" id="UP000626092"/>
    </source>
</evidence>
<reference evidence="8" key="1">
    <citation type="submission" date="2019-11" db="EMBL/GenBank/DDBJ databases">
        <authorList>
            <person name="Liu Y."/>
            <person name="Hou J."/>
            <person name="Li T.-Q."/>
            <person name="Guan C.-H."/>
            <person name="Wu X."/>
            <person name="Wu H.-Z."/>
            <person name="Ling F."/>
            <person name="Zhang R."/>
            <person name="Shi X.-G."/>
            <person name="Ren J.-P."/>
            <person name="Chen E.-F."/>
            <person name="Sun J.-M."/>
        </authorList>
    </citation>
    <scope>NUCLEOTIDE SEQUENCE</scope>
    <source>
        <strain evidence="8">Adult_tree_wgs_1</strain>
        <tissue evidence="8">Leaves</tissue>
    </source>
</reference>
<keyword evidence="2" id="KW-0805">Transcription regulation</keyword>
<dbReference type="GO" id="GO:0005634">
    <property type="term" value="C:nucleus"/>
    <property type="evidence" value="ECO:0007669"/>
    <property type="project" value="UniProtKB-SubCell"/>
</dbReference>
<dbReference type="EMBL" id="WJXA01000001">
    <property type="protein sequence ID" value="KAF7154389.1"/>
    <property type="molecule type" value="Genomic_DNA"/>
</dbReference>
<dbReference type="SUPFAM" id="SSF47459">
    <property type="entry name" value="HLH, helix-loop-helix DNA-binding domain"/>
    <property type="match status" value="1"/>
</dbReference>
<evidence type="ECO:0000256" key="3">
    <source>
        <dbReference type="ARBA" id="ARBA00023125"/>
    </source>
</evidence>
<dbReference type="Pfam" id="PF22754">
    <property type="entry name" value="bHLH-TF_ACT-like_plant"/>
    <property type="match status" value="1"/>
</dbReference>
<sequence length="433" mass="47711">MEGRLQGPINPCFLEEEEEEHLDVDMECLEQETSNNTIRKLGFGSPSDSSFEEMRIPFLEMLHGGDSPAFSPFCELSFQALLSLQQFKKPPWEGSHSHHHHHHQYSPELTECSGGGRFKGQQDCLTHDAVEVQISPVKSETMDLRNTHSAIYVEGGANSDGNQHDGSKAVELEERPVEAAAGKGQKRKRVKRTRPSAKNKEEVESQRMTHIAVERNRRRLMNDHLTALRSLMPSSYIQRGDQASIVGGAIDYVKELEQLHQSLQAQKRLKKSDLLDQSGGCGGSSETTSTSTSSSSSTTTGILATSSPQTCQLGNMKSEIGELGNCTTEGINVRRSYEFTAVRKSGGVEVHVTVIQNHVNLKVECPRRAGLLLNAIVALEDLGLTVLHLNIMALENSAQYSFNLKIEEGCEIGSADAIAVVVLQIFCFIHRTT</sequence>
<feature type="compositionally biased region" description="Low complexity" evidence="6">
    <location>
        <begin position="284"/>
        <end position="306"/>
    </location>
</feature>
<dbReference type="GO" id="GO:0045893">
    <property type="term" value="P:positive regulation of DNA-templated transcription"/>
    <property type="evidence" value="ECO:0007669"/>
    <property type="project" value="TreeGrafter"/>
</dbReference>
<keyword evidence="4" id="KW-0804">Transcription</keyword>
<keyword evidence="9" id="KW-1185">Reference proteome</keyword>
<feature type="region of interest" description="Disordered" evidence="6">
    <location>
        <begin position="274"/>
        <end position="306"/>
    </location>
</feature>
<feature type="region of interest" description="Disordered" evidence="6">
    <location>
        <begin position="178"/>
        <end position="207"/>
    </location>
</feature>
<dbReference type="SMART" id="SM00353">
    <property type="entry name" value="HLH"/>
    <property type="match status" value="1"/>
</dbReference>
<dbReference type="GO" id="GO:0010052">
    <property type="term" value="P:guard cell differentiation"/>
    <property type="evidence" value="ECO:0007669"/>
    <property type="project" value="InterPro"/>
</dbReference>
<dbReference type="GO" id="GO:0003677">
    <property type="term" value="F:DNA binding"/>
    <property type="evidence" value="ECO:0007669"/>
    <property type="project" value="UniProtKB-KW"/>
</dbReference>
<proteinExistence type="predicted"/>
<dbReference type="PROSITE" id="PS50888">
    <property type="entry name" value="BHLH"/>
    <property type="match status" value="1"/>
</dbReference>
<comment type="subcellular location">
    <subcellularLocation>
        <location evidence="1">Nucleus</location>
    </subcellularLocation>
</comment>
<accession>A0A834HPU1</accession>
<feature type="domain" description="BHLH" evidence="7">
    <location>
        <begin position="205"/>
        <end position="256"/>
    </location>
</feature>
<evidence type="ECO:0000256" key="5">
    <source>
        <dbReference type="ARBA" id="ARBA00023242"/>
    </source>
</evidence>
<feature type="region of interest" description="Disordered" evidence="6">
    <location>
        <begin position="90"/>
        <end position="110"/>
    </location>
</feature>
<protein>
    <recommendedName>
        <fullName evidence="7">BHLH domain-containing protein</fullName>
    </recommendedName>
</protein>
<dbReference type="InterPro" id="IPR044283">
    <property type="entry name" value="FAMA/SPEECHLESS/MUTE-like"/>
</dbReference>
<dbReference type="AlphaFoldDB" id="A0A834HPU1"/>
<evidence type="ECO:0000313" key="8">
    <source>
        <dbReference type="EMBL" id="KAF7154389.1"/>
    </source>
</evidence>
<dbReference type="GO" id="GO:0003700">
    <property type="term" value="F:DNA-binding transcription factor activity"/>
    <property type="evidence" value="ECO:0007669"/>
    <property type="project" value="InterPro"/>
</dbReference>
<dbReference type="InterPro" id="IPR036638">
    <property type="entry name" value="HLH_DNA-bd_sf"/>
</dbReference>
<dbReference type="GO" id="GO:0046983">
    <property type="term" value="F:protein dimerization activity"/>
    <property type="evidence" value="ECO:0007669"/>
    <property type="project" value="InterPro"/>
</dbReference>
<dbReference type="InterPro" id="IPR011598">
    <property type="entry name" value="bHLH_dom"/>
</dbReference>
<dbReference type="Gene3D" id="4.10.280.10">
    <property type="entry name" value="Helix-loop-helix DNA-binding domain"/>
    <property type="match status" value="1"/>
</dbReference>
<evidence type="ECO:0000259" key="7">
    <source>
        <dbReference type="PROSITE" id="PS50888"/>
    </source>
</evidence>
<organism evidence="8 9">
    <name type="scientific">Rhododendron simsii</name>
    <name type="common">Sims's rhododendron</name>
    <dbReference type="NCBI Taxonomy" id="118357"/>
    <lineage>
        <taxon>Eukaryota</taxon>
        <taxon>Viridiplantae</taxon>
        <taxon>Streptophyta</taxon>
        <taxon>Embryophyta</taxon>
        <taxon>Tracheophyta</taxon>
        <taxon>Spermatophyta</taxon>
        <taxon>Magnoliopsida</taxon>
        <taxon>eudicotyledons</taxon>
        <taxon>Gunneridae</taxon>
        <taxon>Pentapetalae</taxon>
        <taxon>asterids</taxon>
        <taxon>Ericales</taxon>
        <taxon>Ericaceae</taxon>
        <taxon>Ericoideae</taxon>
        <taxon>Rhodoreae</taxon>
        <taxon>Rhododendron</taxon>
    </lineage>
</organism>
<dbReference type="PANTHER" id="PTHR46684:SF16">
    <property type="entry name" value="TRANSCRIPTION FACTOR BHLH67-LIKE ISOFORM X2"/>
    <property type="match status" value="1"/>
</dbReference>
<name>A0A834HPU1_RHOSS</name>
<evidence type="ECO:0000256" key="4">
    <source>
        <dbReference type="ARBA" id="ARBA00023163"/>
    </source>
</evidence>
<evidence type="ECO:0000256" key="2">
    <source>
        <dbReference type="ARBA" id="ARBA00023015"/>
    </source>
</evidence>
<comment type="caution">
    <text evidence="8">The sequence shown here is derived from an EMBL/GenBank/DDBJ whole genome shotgun (WGS) entry which is preliminary data.</text>
</comment>
<dbReference type="Proteomes" id="UP000626092">
    <property type="component" value="Unassembled WGS sequence"/>
</dbReference>
<dbReference type="OrthoDB" id="1918339at2759"/>
<evidence type="ECO:0000256" key="1">
    <source>
        <dbReference type="ARBA" id="ARBA00004123"/>
    </source>
</evidence>
<evidence type="ECO:0000256" key="6">
    <source>
        <dbReference type="SAM" id="MobiDB-lite"/>
    </source>
</evidence>
<dbReference type="CDD" id="cd11448">
    <property type="entry name" value="bHLH_AtFAMA_like"/>
    <property type="match status" value="1"/>
</dbReference>
<dbReference type="PANTHER" id="PTHR46684">
    <property type="entry name" value="TRANSCRIPTION FACTOR FAMA"/>
    <property type="match status" value="1"/>
</dbReference>
<keyword evidence="3" id="KW-0238">DNA-binding</keyword>
<keyword evidence="5" id="KW-0539">Nucleus</keyword>
<dbReference type="InterPro" id="IPR054502">
    <property type="entry name" value="bHLH-TF_ACT-like_plant"/>
</dbReference>
<gene>
    <name evidence="8" type="ORF">RHSIM_Rhsim01G0181200</name>
</gene>